<gene>
    <name evidence="11" type="ORF">JRQ81_013376</name>
</gene>
<accession>A0A9Q0XZ24</accession>
<dbReference type="SMART" id="SM00076">
    <property type="entry name" value="IFabd"/>
    <property type="match status" value="1"/>
</dbReference>
<dbReference type="GO" id="GO:0005125">
    <property type="term" value="F:cytokine activity"/>
    <property type="evidence" value="ECO:0007669"/>
    <property type="project" value="UniProtKB-KW"/>
</dbReference>
<dbReference type="AlphaFoldDB" id="A0A9Q0XZ24"/>
<evidence type="ECO:0000313" key="11">
    <source>
        <dbReference type="EMBL" id="KAJ7335435.1"/>
    </source>
</evidence>
<dbReference type="GO" id="GO:0005615">
    <property type="term" value="C:extracellular space"/>
    <property type="evidence" value="ECO:0007669"/>
    <property type="project" value="UniProtKB-KW"/>
</dbReference>
<keyword evidence="5 10" id="KW-0732">Signal</keyword>
<dbReference type="GO" id="GO:0006955">
    <property type="term" value="P:immune response"/>
    <property type="evidence" value="ECO:0007669"/>
    <property type="project" value="UniProtKB-ARBA"/>
</dbReference>
<dbReference type="PANTHER" id="PTHR11691">
    <property type="entry name" value="TYPE I INTERFERON"/>
    <property type="match status" value="1"/>
</dbReference>
<dbReference type="PANTHER" id="PTHR11691:SF73">
    <property type="entry name" value="INTERFERON BETA"/>
    <property type="match status" value="1"/>
</dbReference>
<comment type="caution">
    <text evidence="11">The sequence shown here is derived from an EMBL/GenBank/DDBJ whole genome shotgun (WGS) entry which is preliminary data.</text>
</comment>
<evidence type="ECO:0000313" key="12">
    <source>
        <dbReference type="Proteomes" id="UP001142489"/>
    </source>
</evidence>
<evidence type="ECO:0000256" key="1">
    <source>
        <dbReference type="ARBA" id="ARBA00004613"/>
    </source>
</evidence>
<keyword evidence="12" id="KW-1185">Reference proteome</keyword>
<keyword evidence="3 8" id="KW-0202">Cytokine</keyword>
<evidence type="ECO:0000256" key="2">
    <source>
        <dbReference type="ARBA" id="ARBA00011033"/>
    </source>
</evidence>
<organism evidence="11 12">
    <name type="scientific">Phrynocephalus forsythii</name>
    <dbReference type="NCBI Taxonomy" id="171643"/>
    <lineage>
        <taxon>Eukaryota</taxon>
        <taxon>Metazoa</taxon>
        <taxon>Chordata</taxon>
        <taxon>Craniata</taxon>
        <taxon>Vertebrata</taxon>
        <taxon>Euteleostomi</taxon>
        <taxon>Lepidosauria</taxon>
        <taxon>Squamata</taxon>
        <taxon>Bifurcata</taxon>
        <taxon>Unidentata</taxon>
        <taxon>Episquamata</taxon>
        <taxon>Toxicofera</taxon>
        <taxon>Iguania</taxon>
        <taxon>Acrodonta</taxon>
        <taxon>Agamidae</taxon>
        <taxon>Agaminae</taxon>
        <taxon>Phrynocephalus</taxon>
    </lineage>
</organism>
<evidence type="ECO:0000256" key="8">
    <source>
        <dbReference type="RuleBase" id="RU000436"/>
    </source>
</evidence>
<proteinExistence type="inferred from homology"/>
<dbReference type="InterPro" id="IPR009079">
    <property type="entry name" value="4_helix_cytokine-like_core"/>
</dbReference>
<dbReference type="OrthoDB" id="8922121at2759"/>
<feature type="chain" id="PRO_5040264191" evidence="10">
    <location>
        <begin position="29"/>
        <end position="367"/>
    </location>
</feature>
<keyword evidence="4" id="KW-0964">Secreted</keyword>
<dbReference type="EMBL" id="JAPFRF010000004">
    <property type="protein sequence ID" value="KAJ7335435.1"/>
    <property type="molecule type" value="Genomic_DNA"/>
</dbReference>
<keyword evidence="6 8" id="KW-0051">Antiviral defense</keyword>
<feature type="coiled-coil region" evidence="9">
    <location>
        <begin position="221"/>
        <end position="248"/>
    </location>
</feature>
<name>A0A9Q0XZ24_9SAUR</name>
<protein>
    <submittedName>
        <fullName evidence="11">Uncharacterized protein</fullName>
    </submittedName>
</protein>
<evidence type="ECO:0000256" key="7">
    <source>
        <dbReference type="ARBA" id="ARBA00023157"/>
    </source>
</evidence>
<dbReference type="PRINTS" id="PR00266">
    <property type="entry name" value="INTERFERONAB"/>
</dbReference>
<dbReference type="InterPro" id="IPR000471">
    <property type="entry name" value="Interferon_alpha/beta/delta"/>
</dbReference>
<evidence type="ECO:0000256" key="6">
    <source>
        <dbReference type="ARBA" id="ARBA00023118"/>
    </source>
</evidence>
<sequence>MCYNKQSHPDAWLLTVCLVMLFLTEILSHTCSQLRQKLLEDNRDNVKLLASKMGASFPRQCIPDIIKFSSKPSEDNVPDIHELQKEHVTVVIHEILKQILHIFNQNHTNLSWDENSITVFKLGLDQQIEKVGACFGSEPDESRNKVREYFERIHNFLKDKEYSLCAWEIAQIEFSQYFTMLDQLIQKLPEEEDPVLVPEAKDADDSSPQILPEMPNEETKKEEFSQGCSQLQRKLKEANKDNLELLNNNMGSTVPRLCLRETINFFSKPNDENLQIVRECREKNATEAIYEILRQIVLLFEQNHTQLSWDEDSTAVFELGLDHEIGILGPCLRSGMAPLNIRRAVMRYFRRTNDLLKDKITAFVPGR</sequence>
<dbReference type="SUPFAM" id="SSF47266">
    <property type="entry name" value="4-helical cytokines"/>
    <property type="match status" value="2"/>
</dbReference>
<comment type="similarity">
    <text evidence="2 8">Belongs to the alpha/beta interferon family.</text>
</comment>
<keyword evidence="9" id="KW-0175">Coiled coil</keyword>
<evidence type="ECO:0000256" key="4">
    <source>
        <dbReference type="ARBA" id="ARBA00022525"/>
    </source>
</evidence>
<dbReference type="Proteomes" id="UP001142489">
    <property type="component" value="Unassembled WGS sequence"/>
</dbReference>
<reference evidence="11" key="1">
    <citation type="journal article" date="2023" name="DNA Res.">
        <title>Chromosome-level genome assembly of Phrynocephalus forsythii using third-generation DNA sequencing and Hi-C analysis.</title>
        <authorList>
            <person name="Qi Y."/>
            <person name="Zhao W."/>
            <person name="Zhao Y."/>
            <person name="Niu C."/>
            <person name="Cao S."/>
            <person name="Zhang Y."/>
        </authorList>
    </citation>
    <scope>NUCLEOTIDE SEQUENCE</scope>
    <source>
        <tissue evidence="11">Muscle</tissue>
    </source>
</reference>
<evidence type="ECO:0000256" key="5">
    <source>
        <dbReference type="ARBA" id="ARBA00022729"/>
    </source>
</evidence>
<keyword evidence="7" id="KW-1015">Disulfide bond</keyword>
<dbReference type="Gene3D" id="1.20.1250.10">
    <property type="match status" value="2"/>
</dbReference>
<dbReference type="PROSITE" id="PS00252">
    <property type="entry name" value="INTERFERON_A_B_D"/>
    <property type="match status" value="1"/>
</dbReference>
<dbReference type="GO" id="GO:0005126">
    <property type="term" value="F:cytokine receptor binding"/>
    <property type="evidence" value="ECO:0007669"/>
    <property type="project" value="InterPro"/>
</dbReference>
<evidence type="ECO:0000256" key="9">
    <source>
        <dbReference type="SAM" id="Coils"/>
    </source>
</evidence>
<dbReference type="Pfam" id="PF00143">
    <property type="entry name" value="Interferon"/>
    <property type="match status" value="2"/>
</dbReference>
<evidence type="ECO:0000256" key="3">
    <source>
        <dbReference type="ARBA" id="ARBA00022514"/>
    </source>
</evidence>
<evidence type="ECO:0000256" key="10">
    <source>
        <dbReference type="SAM" id="SignalP"/>
    </source>
</evidence>
<dbReference type="GO" id="GO:0051607">
    <property type="term" value="P:defense response to virus"/>
    <property type="evidence" value="ECO:0007669"/>
    <property type="project" value="UniProtKB-KW"/>
</dbReference>
<comment type="subcellular location">
    <subcellularLocation>
        <location evidence="1">Secreted</location>
    </subcellularLocation>
</comment>
<feature type="signal peptide" evidence="10">
    <location>
        <begin position="1"/>
        <end position="28"/>
    </location>
</feature>